<dbReference type="Proteomes" id="UP001168096">
    <property type="component" value="Unassembled WGS sequence"/>
</dbReference>
<keyword evidence="2" id="KW-1185">Reference proteome</keyword>
<name>A0ACC7MHW3_9BURK</name>
<evidence type="ECO:0000313" key="1">
    <source>
        <dbReference type="EMBL" id="MFJ1471058.1"/>
    </source>
</evidence>
<gene>
    <name evidence="1" type="ORF">QPK29_025340</name>
</gene>
<protein>
    <submittedName>
        <fullName evidence="1">Uncharacterized protein</fullName>
    </submittedName>
</protein>
<dbReference type="EMBL" id="JASNRB020000018">
    <property type="protein sequence ID" value="MFJ1471058.1"/>
    <property type="molecule type" value="Genomic_DNA"/>
</dbReference>
<organism evidence="1 2">
    <name type="scientific">Massilia orientalis</name>
    <dbReference type="NCBI Taxonomy" id="3050128"/>
    <lineage>
        <taxon>Bacteria</taxon>
        <taxon>Pseudomonadati</taxon>
        <taxon>Pseudomonadota</taxon>
        <taxon>Betaproteobacteria</taxon>
        <taxon>Burkholderiales</taxon>
        <taxon>Oxalobacteraceae</taxon>
        <taxon>Telluria group</taxon>
        <taxon>Massilia</taxon>
    </lineage>
</organism>
<proteinExistence type="predicted"/>
<evidence type="ECO:0000313" key="2">
    <source>
        <dbReference type="Proteomes" id="UP001168096"/>
    </source>
</evidence>
<reference evidence="1" key="1">
    <citation type="submission" date="2024-11" db="EMBL/GenBank/DDBJ databases">
        <title>Description of Massilia orientalis sp. nov., isolated from rhizosphere soil of Ageratina adenophora.</title>
        <authorList>
            <person name="Wang Y."/>
        </authorList>
    </citation>
    <scope>NUCLEOTIDE SEQUENCE</scope>
    <source>
        <strain evidence="1">YIM B02787</strain>
    </source>
</reference>
<sequence length="288" mass="31783">MSSDIPTAAADAQPDASPQEPHVPFPPLEVGQVDPVFKKTVAFIILDSARFYIFLDPEHEIFWMWNAPEELKSTVGNILNRVAFLQSLARFAKDKDRKHFQRLIAEGLARYLDYASEKQANEALDIAEKEIRELSLKISWRWYFNAAYLLTAISSLTLLLLWCFRYETRLVIGHKAFDVIFAALIGPIGALISVIARGDRITLDANAGILLHITEGLARIAVGMCGSGLVALAIKAGIIAGGVAFKGSPFATLLTFALVAGASERIVPSLIDRVERYAVRGETERKKK</sequence>
<comment type="caution">
    <text evidence="1">The sequence shown here is derived from an EMBL/GenBank/DDBJ whole genome shotgun (WGS) entry which is preliminary data.</text>
</comment>
<accession>A0ACC7MHW3</accession>